<reference evidence="1" key="2">
    <citation type="journal article" date="2016" name="Fungal Biol.">
        <title>Ochratoxin A production by Penicillium thymicola.</title>
        <authorList>
            <person name="Nguyen H.D.T."/>
            <person name="McMullin D.R."/>
            <person name="Ponomareva E."/>
            <person name="Riley R."/>
            <person name="Pomraning K.R."/>
            <person name="Baker S.E."/>
            <person name="Seifert K.A."/>
        </authorList>
    </citation>
    <scope>NUCLEOTIDE SEQUENCE</scope>
    <source>
        <strain evidence="1">DAOM 180753</strain>
    </source>
</reference>
<comment type="caution">
    <text evidence="1">The sequence shown here is derived from an EMBL/GenBank/DDBJ whole genome shotgun (WGS) entry which is preliminary data.</text>
</comment>
<sequence length="20" mass="2661">YKTGFFFFFFFFFFSYPFNL</sequence>
<dbReference type="Proteomes" id="UP001227192">
    <property type="component" value="Unassembled WGS sequence"/>
</dbReference>
<evidence type="ECO:0000313" key="2">
    <source>
        <dbReference type="Proteomes" id="UP001227192"/>
    </source>
</evidence>
<dbReference type="EMBL" id="LACB01000578">
    <property type="protein sequence ID" value="KAJ9482320.1"/>
    <property type="molecule type" value="Genomic_DNA"/>
</dbReference>
<evidence type="ECO:0000313" key="1">
    <source>
        <dbReference type="EMBL" id="KAJ9482320.1"/>
    </source>
</evidence>
<dbReference type="AlphaFoldDB" id="A0AAI9T7Q2"/>
<name>A0AAI9T7Q2_PENTH</name>
<protein>
    <submittedName>
        <fullName evidence="1">Uncharacterized protein</fullName>
    </submittedName>
</protein>
<organism evidence="1 2">
    <name type="scientific">Penicillium thymicola</name>
    <dbReference type="NCBI Taxonomy" id="293382"/>
    <lineage>
        <taxon>Eukaryota</taxon>
        <taxon>Fungi</taxon>
        <taxon>Dikarya</taxon>
        <taxon>Ascomycota</taxon>
        <taxon>Pezizomycotina</taxon>
        <taxon>Eurotiomycetes</taxon>
        <taxon>Eurotiomycetidae</taxon>
        <taxon>Eurotiales</taxon>
        <taxon>Aspergillaceae</taxon>
        <taxon>Penicillium</taxon>
    </lineage>
</organism>
<accession>A0AAI9T7Q2</accession>
<gene>
    <name evidence="1" type="ORF">VN97_g11121</name>
</gene>
<keyword evidence="2" id="KW-1185">Reference proteome</keyword>
<feature type="non-terminal residue" evidence="1">
    <location>
        <position position="1"/>
    </location>
</feature>
<proteinExistence type="predicted"/>
<reference evidence="1" key="1">
    <citation type="submission" date="2015-06" db="EMBL/GenBank/DDBJ databases">
        <authorList>
            <person name="Nguyen H."/>
        </authorList>
    </citation>
    <scope>NUCLEOTIDE SEQUENCE</scope>
    <source>
        <strain evidence="1">DAOM 180753</strain>
    </source>
</reference>